<name>A0A6J7BZR3_9ZZZZ</name>
<dbReference type="EMBL" id="CAESGF010000003">
    <property type="protein sequence ID" value="CAB4362972.1"/>
    <property type="molecule type" value="Genomic_DNA"/>
</dbReference>
<evidence type="ECO:0000313" key="19">
    <source>
        <dbReference type="EMBL" id="CAB5000672.1"/>
    </source>
</evidence>
<dbReference type="Gene3D" id="3.30.565.10">
    <property type="entry name" value="Histidine kinase-like ATPase, C-terminal domain"/>
    <property type="match status" value="1"/>
</dbReference>
<dbReference type="PROSITE" id="PS50885">
    <property type="entry name" value="HAMP"/>
    <property type="match status" value="1"/>
</dbReference>
<dbReference type="SUPFAM" id="SSF158472">
    <property type="entry name" value="HAMP domain-like"/>
    <property type="match status" value="1"/>
</dbReference>
<dbReference type="GO" id="GO:0000155">
    <property type="term" value="F:phosphorelay sensor kinase activity"/>
    <property type="evidence" value="ECO:0007669"/>
    <property type="project" value="InterPro"/>
</dbReference>
<evidence type="ECO:0000256" key="3">
    <source>
        <dbReference type="ARBA" id="ARBA00012438"/>
    </source>
</evidence>
<reference evidence="17" key="1">
    <citation type="submission" date="2020-05" db="EMBL/GenBank/DDBJ databases">
        <authorList>
            <person name="Chiriac C."/>
            <person name="Salcher M."/>
            <person name="Ghai R."/>
            <person name="Kavagutti S V."/>
        </authorList>
    </citation>
    <scope>NUCLEOTIDE SEQUENCE</scope>
</reference>
<dbReference type="PRINTS" id="PR00344">
    <property type="entry name" value="BCTRLSENSOR"/>
</dbReference>
<dbReference type="AlphaFoldDB" id="A0A6J7BZR3"/>
<dbReference type="InterPro" id="IPR036890">
    <property type="entry name" value="HATPase_C_sf"/>
</dbReference>
<evidence type="ECO:0000256" key="6">
    <source>
        <dbReference type="ARBA" id="ARBA00022692"/>
    </source>
</evidence>
<keyword evidence="10 11" id="KW-0472">Membrane</keyword>
<dbReference type="Pfam" id="PF00512">
    <property type="entry name" value="HisKA"/>
    <property type="match status" value="1"/>
</dbReference>
<evidence type="ECO:0000259" key="13">
    <source>
        <dbReference type="PROSITE" id="PS50885"/>
    </source>
</evidence>
<evidence type="ECO:0000256" key="9">
    <source>
        <dbReference type="ARBA" id="ARBA00023012"/>
    </source>
</evidence>
<dbReference type="SMART" id="SM00304">
    <property type="entry name" value="HAMP"/>
    <property type="match status" value="1"/>
</dbReference>
<evidence type="ECO:0000313" key="16">
    <source>
        <dbReference type="EMBL" id="CAB4814429.1"/>
    </source>
</evidence>
<feature type="transmembrane region" description="Helical" evidence="11">
    <location>
        <begin position="160"/>
        <end position="179"/>
    </location>
</feature>
<dbReference type="SUPFAM" id="SSF47384">
    <property type="entry name" value="Homodimeric domain of signal transducing histidine kinase"/>
    <property type="match status" value="1"/>
</dbReference>
<dbReference type="InterPro" id="IPR003660">
    <property type="entry name" value="HAMP_dom"/>
</dbReference>
<dbReference type="PANTHER" id="PTHR45436">
    <property type="entry name" value="SENSOR HISTIDINE KINASE YKOH"/>
    <property type="match status" value="1"/>
</dbReference>
<dbReference type="Gene3D" id="1.10.287.130">
    <property type="match status" value="1"/>
</dbReference>
<dbReference type="SUPFAM" id="SSF55874">
    <property type="entry name" value="ATPase domain of HSP90 chaperone/DNA topoisomerase II/histidine kinase"/>
    <property type="match status" value="1"/>
</dbReference>
<dbReference type="InterPro" id="IPR003661">
    <property type="entry name" value="HisK_dim/P_dom"/>
</dbReference>
<dbReference type="PROSITE" id="PS50109">
    <property type="entry name" value="HIS_KIN"/>
    <property type="match status" value="1"/>
</dbReference>
<dbReference type="EMBL" id="CAFBOL010000064">
    <property type="protein sequence ID" value="CAB5000672.1"/>
    <property type="molecule type" value="Genomic_DNA"/>
</dbReference>
<proteinExistence type="predicted"/>
<dbReference type="Pfam" id="PF02518">
    <property type="entry name" value="HATPase_c"/>
    <property type="match status" value="1"/>
</dbReference>
<sequence length="453" mass="47380">MTADRALVRSPLAARLVAGFVAVAVAAVFAIAGMALWRNGHSVGQLARERQHDTTDLIADTLALDYQQHGGWLGADTHSAVMLASQAGALLTVTDANDVNVELTGSMGGMPHMATDAHGPTRVATVTVDGRTVGTVHVTFVSGALADAERHVRDAMSGTVLIGSIVAALVALAVAVPIARRIVRPLRRVTDAARKLGDGDADARAGEHDAPGELGALNQAFDAMADRLQANDVARRNLAADVAHELRTPLTLLQGGCEEVIDGITEPSMDHFVQMHDDVLRLRRLVDDLAMLADADAALAGPTVRTQRCNLAEVAEAAADSVRPLVDGNHQHLLRRLDPTFVSGDPARLGQIAINLLTNAARFTQTGGTITITVEHDPTTGSATMSVSDNGPGIALTDRAHVFERFYRGDSGIGGSGIGLAVVDQLVRAHHGTVAIADTRIGTTVVVALPWVG</sequence>
<gene>
    <name evidence="15" type="ORF">UFOPK2656_00761</name>
    <name evidence="16" type="ORF">UFOPK3099_00962</name>
    <name evidence="17" type="ORF">UFOPK3267_00875</name>
    <name evidence="18" type="ORF">UFOPK3651_00799</name>
    <name evidence="19" type="ORF">UFOPK3931_02112</name>
    <name evidence="14" type="ORF">UFOPK4189_00759</name>
</gene>
<comment type="catalytic activity">
    <reaction evidence="1">
        <text>ATP + protein L-histidine = ADP + protein N-phospho-L-histidine.</text>
        <dbReference type="EC" id="2.7.13.3"/>
    </reaction>
</comment>
<evidence type="ECO:0000313" key="17">
    <source>
        <dbReference type="EMBL" id="CAB4849223.1"/>
    </source>
</evidence>
<keyword evidence="5" id="KW-0808">Transferase</keyword>
<protein>
    <recommendedName>
        <fullName evidence="3">histidine kinase</fullName>
        <ecNumber evidence="3">2.7.13.3</ecNumber>
    </recommendedName>
</protein>
<evidence type="ECO:0000256" key="10">
    <source>
        <dbReference type="ARBA" id="ARBA00023136"/>
    </source>
</evidence>
<dbReference type="InterPro" id="IPR050428">
    <property type="entry name" value="TCS_sensor_his_kinase"/>
</dbReference>
<dbReference type="EC" id="2.7.13.3" evidence="3"/>
<evidence type="ECO:0000313" key="18">
    <source>
        <dbReference type="EMBL" id="CAB4920024.1"/>
    </source>
</evidence>
<dbReference type="EMBL" id="CAFAAV010000057">
    <property type="protein sequence ID" value="CAB4814429.1"/>
    <property type="molecule type" value="Genomic_DNA"/>
</dbReference>
<evidence type="ECO:0000256" key="1">
    <source>
        <dbReference type="ARBA" id="ARBA00000085"/>
    </source>
</evidence>
<evidence type="ECO:0000256" key="11">
    <source>
        <dbReference type="SAM" id="Phobius"/>
    </source>
</evidence>
<dbReference type="Gene3D" id="6.10.340.10">
    <property type="match status" value="1"/>
</dbReference>
<dbReference type="InterPro" id="IPR005467">
    <property type="entry name" value="His_kinase_dom"/>
</dbReference>
<dbReference type="CDD" id="cd06225">
    <property type="entry name" value="HAMP"/>
    <property type="match status" value="1"/>
</dbReference>
<evidence type="ECO:0000256" key="2">
    <source>
        <dbReference type="ARBA" id="ARBA00004370"/>
    </source>
</evidence>
<dbReference type="EMBL" id="CAFBMT010000003">
    <property type="protein sequence ID" value="CAB4920024.1"/>
    <property type="molecule type" value="Genomic_DNA"/>
</dbReference>
<dbReference type="EMBL" id="CAFBIY010000035">
    <property type="protein sequence ID" value="CAB4849223.1"/>
    <property type="molecule type" value="Genomic_DNA"/>
</dbReference>
<evidence type="ECO:0000259" key="12">
    <source>
        <dbReference type="PROSITE" id="PS50109"/>
    </source>
</evidence>
<evidence type="ECO:0000256" key="8">
    <source>
        <dbReference type="ARBA" id="ARBA00022989"/>
    </source>
</evidence>
<dbReference type="SMART" id="SM00388">
    <property type="entry name" value="HisKA"/>
    <property type="match status" value="1"/>
</dbReference>
<evidence type="ECO:0000313" key="15">
    <source>
        <dbReference type="EMBL" id="CAB4712410.1"/>
    </source>
</evidence>
<feature type="transmembrane region" description="Helical" evidence="11">
    <location>
        <begin position="12"/>
        <end position="37"/>
    </location>
</feature>
<evidence type="ECO:0000256" key="4">
    <source>
        <dbReference type="ARBA" id="ARBA00022553"/>
    </source>
</evidence>
<keyword evidence="4" id="KW-0597">Phosphoprotein</keyword>
<dbReference type="InterPro" id="IPR003594">
    <property type="entry name" value="HATPase_dom"/>
</dbReference>
<organism evidence="17">
    <name type="scientific">freshwater metagenome</name>
    <dbReference type="NCBI Taxonomy" id="449393"/>
    <lineage>
        <taxon>unclassified sequences</taxon>
        <taxon>metagenomes</taxon>
        <taxon>ecological metagenomes</taxon>
    </lineage>
</organism>
<dbReference type="PANTHER" id="PTHR45436:SF5">
    <property type="entry name" value="SENSOR HISTIDINE KINASE TRCS"/>
    <property type="match status" value="1"/>
</dbReference>
<dbReference type="EMBL" id="CAEZYF010000003">
    <property type="protein sequence ID" value="CAB4712410.1"/>
    <property type="molecule type" value="Genomic_DNA"/>
</dbReference>
<dbReference type="CDD" id="cd00075">
    <property type="entry name" value="HATPase"/>
    <property type="match status" value="1"/>
</dbReference>
<dbReference type="InterPro" id="IPR036097">
    <property type="entry name" value="HisK_dim/P_sf"/>
</dbReference>
<keyword evidence="7" id="KW-0418">Kinase</keyword>
<dbReference type="Pfam" id="PF00672">
    <property type="entry name" value="HAMP"/>
    <property type="match status" value="1"/>
</dbReference>
<dbReference type="SMART" id="SM00387">
    <property type="entry name" value="HATPase_c"/>
    <property type="match status" value="1"/>
</dbReference>
<comment type="subcellular location">
    <subcellularLocation>
        <location evidence="2">Membrane</location>
    </subcellularLocation>
</comment>
<feature type="domain" description="Histidine kinase" evidence="12">
    <location>
        <begin position="241"/>
        <end position="453"/>
    </location>
</feature>
<keyword evidence="6 11" id="KW-0812">Transmembrane</keyword>
<dbReference type="InterPro" id="IPR004358">
    <property type="entry name" value="Sig_transdc_His_kin-like_C"/>
</dbReference>
<feature type="domain" description="HAMP" evidence="13">
    <location>
        <begin position="180"/>
        <end position="233"/>
    </location>
</feature>
<evidence type="ECO:0000313" key="14">
    <source>
        <dbReference type="EMBL" id="CAB4362972.1"/>
    </source>
</evidence>
<accession>A0A6J7BZR3</accession>
<evidence type="ECO:0000256" key="5">
    <source>
        <dbReference type="ARBA" id="ARBA00022679"/>
    </source>
</evidence>
<dbReference type="CDD" id="cd00082">
    <property type="entry name" value="HisKA"/>
    <property type="match status" value="1"/>
</dbReference>
<evidence type="ECO:0000256" key="7">
    <source>
        <dbReference type="ARBA" id="ARBA00022777"/>
    </source>
</evidence>
<dbReference type="GO" id="GO:0005886">
    <property type="term" value="C:plasma membrane"/>
    <property type="evidence" value="ECO:0007669"/>
    <property type="project" value="TreeGrafter"/>
</dbReference>
<keyword evidence="9" id="KW-0902">Two-component regulatory system</keyword>
<keyword evidence="8 11" id="KW-1133">Transmembrane helix</keyword>